<accession>A0A5D4SP06</accession>
<evidence type="ECO:0000256" key="2">
    <source>
        <dbReference type="ARBA" id="ARBA00022729"/>
    </source>
</evidence>
<keyword evidence="5" id="KW-0449">Lipoprotein</keyword>
<evidence type="ECO:0000256" key="4">
    <source>
        <dbReference type="ARBA" id="ARBA00023139"/>
    </source>
</evidence>
<organism evidence="7 8">
    <name type="scientific">Bacillus infantis</name>
    <dbReference type="NCBI Taxonomy" id="324767"/>
    <lineage>
        <taxon>Bacteria</taxon>
        <taxon>Bacillati</taxon>
        <taxon>Bacillota</taxon>
        <taxon>Bacilli</taxon>
        <taxon>Bacillales</taxon>
        <taxon>Bacillaceae</taxon>
        <taxon>Bacillus</taxon>
    </lineage>
</organism>
<keyword evidence="3" id="KW-0472">Membrane</keyword>
<name>A0A5D4SP06_9BACI</name>
<dbReference type="PROSITE" id="PS51257">
    <property type="entry name" value="PROKAR_LIPOPROTEIN"/>
    <property type="match status" value="1"/>
</dbReference>
<dbReference type="InterPro" id="IPR050490">
    <property type="entry name" value="Bact_solute-bd_prot1"/>
</dbReference>
<dbReference type="AlphaFoldDB" id="A0A5D4SP06"/>
<dbReference type="Proteomes" id="UP000323732">
    <property type="component" value="Unassembled WGS sequence"/>
</dbReference>
<keyword evidence="4" id="KW-0564">Palmitate</keyword>
<evidence type="ECO:0000256" key="6">
    <source>
        <dbReference type="SAM" id="SignalP"/>
    </source>
</evidence>
<dbReference type="PANTHER" id="PTHR43649">
    <property type="entry name" value="ARABINOSE-BINDING PROTEIN-RELATED"/>
    <property type="match status" value="1"/>
</dbReference>
<evidence type="ECO:0000313" key="7">
    <source>
        <dbReference type="EMBL" id="TYS63842.1"/>
    </source>
</evidence>
<reference evidence="7 8" key="1">
    <citation type="submission" date="2019-08" db="EMBL/GenBank/DDBJ databases">
        <title>Bacillus genomes from the desert of Cuatro Cienegas, Coahuila.</title>
        <authorList>
            <person name="Olmedo-Alvarez G."/>
        </authorList>
    </citation>
    <scope>NUCLEOTIDE SEQUENCE [LARGE SCALE GENOMIC DNA]</scope>
    <source>
        <strain evidence="7 8">CH37_1T</strain>
    </source>
</reference>
<dbReference type="PANTHER" id="PTHR43649:SF33">
    <property type="entry name" value="POLYGALACTURONAN_RHAMNOGALACTURONAN-BINDING PROTEIN YTCQ"/>
    <property type="match status" value="1"/>
</dbReference>
<evidence type="ECO:0000256" key="1">
    <source>
        <dbReference type="ARBA" id="ARBA00022475"/>
    </source>
</evidence>
<dbReference type="Gene3D" id="3.40.190.10">
    <property type="entry name" value="Periplasmic binding protein-like II"/>
    <property type="match status" value="2"/>
</dbReference>
<protein>
    <submittedName>
        <fullName evidence="7">Extracellular solute-binding protein</fullName>
    </submittedName>
</protein>
<keyword evidence="1" id="KW-1003">Cell membrane</keyword>
<comment type="caution">
    <text evidence="7">The sequence shown here is derived from an EMBL/GenBank/DDBJ whole genome shotgun (WGS) entry which is preliminary data.</text>
</comment>
<evidence type="ECO:0000313" key="8">
    <source>
        <dbReference type="Proteomes" id="UP000323732"/>
    </source>
</evidence>
<dbReference type="EMBL" id="VTES01000003">
    <property type="protein sequence ID" value="TYS63842.1"/>
    <property type="molecule type" value="Genomic_DNA"/>
</dbReference>
<dbReference type="InterPro" id="IPR006059">
    <property type="entry name" value="SBP"/>
</dbReference>
<proteinExistence type="predicted"/>
<feature type="chain" id="PRO_5022957229" evidence="6">
    <location>
        <begin position="21"/>
        <end position="485"/>
    </location>
</feature>
<dbReference type="RefSeq" id="WP_101549201.1">
    <property type="nucleotide sequence ID" value="NZ_JBNILD010000002.1"/>
</dbReference>
<evidence type="ECO:0000256" key="3">
    <source>
        <dbReference type="ARBA" id="ARBA00023136"/>
    </source>
</evidence>
<feature type="signal peptide" evidence="6">
    <location>
        <begin position="1"/>
        <end position="20"/>
    </location>
</feature>
<evidence type="ECO:0000256" key="5">
    <source>
        <dbReference type="ARBA" id="ARBA00023288"/>
    </source>
</evidence>
<gene>
    <name evidence="7" type="ORF">FZD47_10030</name>
</gene>
<sequence>MKKYLLLFMSLMLILVTACSKESDTGEEESKDGSTTLRVVYKDEGPSNPVAQKYFETLSKALKEDKDMDVKFELVEMPQGNYAEKLNLLLMSGDIPDLIYFQGGDQQIADQDLLEDLGPYIEKSENVKNILEPHNEKRLANYPYLLWIKPLDSKTPVIRKDWFDKTAGSKELMEDPTIDNYYNFFKELVENPPGGSKPVNAITAAGDITELDYIFEMAFGLNQTWLKEGNGYIYSKVSDKEKEKLEFYNKLYEEGLLDQQYLTKQWDTKEKAFYDGETAVIVGTNGKVIDIYDGKMKQVNGDEASLVVLPPAKGEDQGFTATDITKESRGLAISSQSKHKDAAFEVLDYLASDKGQLLDRIGFEGEHYNVTDSGIELTDKYYSEWYARFWEPAEFNTEKPLKTPLLSEPAQKSRDLANEFYKEDNSFILPEQYISNWDAMENLYKEYATDIITGKRPVTDFDKFVDEWNQAGGKEITNYANENIK</sequence>
<dbReference type="Pfam" id="PF01547">
    <property type="entry name" value="SBP_bac_1"/>
    <property type="match status" value="1"/>
</dbReference>
<dbReference type="SUPFAM" id="SSF53850">
    <property type="entry name" value="Periplasmic binding protein-like II"/>
    <property type="match status" value="1"/>
</dbReference>
<keyword evidence="2 6" id="KW-0732">Signal</keyword>